<comment type="cofactor">
    <cofactor evidence="1">
        <name>[4Fe-4S] cluster</name>
        <dbReference type="ChEBI" id="CHEBI:49883"/>
    </cofactor>
</comment>
<evidence type="ECO:0000256" key="2">
    <source>
        <dbReference type="ARBA" id="ARBA00022485"/>
    </source>
</evidence>
<keyword evidence="2" id="KW-0004">4Fe-4S</keyword>
<sequence length="96" mass="10598">DGGHPEVQGIMGHANCRAAACMALDEVRSVLDECRASGGEAILVVQTTFDRSRFLEYSEIIREEYSCVKIYDTICNATSERQANAEEVALHIVSYI</sequence>
<dbReference type="EMBL" id="JABWDJ010000717">
    <property type="protein sequence ID" value="NVB76657.1"/>
    <property type="molecule type" value="Genomic_DNA"/>
</dbReference>
<dbReference type="Gene3D" id="3.40.1010.20">
    <property type="entry name" value="4-hydroxy-3-methylbut-2-enyl diphosphate reductase, catalytic domain"/>
    <property type="match status" value="2"/>
</dbReference>
<organism evidence="6 7">
    <name type="scientific">Phocaeicola vulgatus</name>
    <name type="common">Bacteroides vulgatus</name>
    <dbReference type="NCBI Taxonomy" id="821"/>
    <lineage>
        <taxon>Bacteria</taxon>
        <taxon>Pseudomonadati</taxon>
        <taxon>Bacteroidota</taxon>
        <taxon>Bacteroidia</taxon>
        <taxon>Bacteroidales</taxon>
        <taxon>Bacteroidaceae</taxon>
        <taxon>Phocaeicola</taxon>
    </lineage>
</organism>
<keyword evidence="4" id="KW-0408">Iron</keyword>
<keyword evidence="5" id="KW-0411">Iron-sulfur</keyword>
<evidence type="ECO:0000256" key="5">
    <source>
        <dbReference type="ARBA" id="ARBA00023014"/>
    </source>
</evidence>
<evidence type="ECO:0000256" key="1">
    <source>
        <dbReference type="ARBA" id="ARBA00001966"/>
    </source>
</evidence>
<dbReference type="AlphaFoldDB" id="A0A7Y6PJ40"/>
<reference evidence="6 7" key="1">
    <citation type="submission" date="2020-04" db="EMBL/GenBank/DDBJ databases">
        <authorList>
            <person name="Pieper L."/>
        </authorList>
    </citation>
    <scope>NUCLEOTIDE SEQUENCE [LARGE SCALE GENOMIC DNA]</scope>
    <source>
        <strain evidence="6 7">B33</strain>
    </source>
</reference>
<evidence type="ECO:0000256" key="3">
    <source>
        <dbReference type="ARBA" id="ARBA00022723"/>
    </source>
</evidence>
<dbReference type="GO" id="GO:0051539">
    <property type="term" value="F:4 iron, 4 sulfur cluster binding"/>
    <property type="evidence" value="ECO:0007669"/>
    <property type="project" value="UniProtKB-KW"/>
</dbReference>
<dbReference type="GO" id="GO:0051745">
    <property type="term" value="F:4-hydroxy-3-methylbut-2-enyl diphosphate reductase activity"/>
    <property type="evidence" value="ECO:0007669"/>
    <property type="project" value="InterPro"/>
</dbReference>
<accession>A0A7Y6PJ40</accession>
<dbReference type="GO" id="GO:0046872">
    <property type="term" value="F:metal ion binding"/>
    <property type="evidence" value="ECO:0007669"/>
    <property type="project" value="UniProtKB-KW"/>
</dbReference>
<feature type="non-terminal residue" evidence="6">
    <location>
        <position position="1"/>
    </location>
</feature>
<dbReference type="Pfam" id="PF02401">
    <property type="entry name" value="LYTB"/>
    <property type="match status" value="1"/>
</dbReference>
<proteinExistence type="predicted"/>
<name>A0A7Y6PJ40_PHOVU</name>
<feature type="non-terminal residue" evidence="6">
    <location>
        <position position="96"/>
    </location>
</feature>
<dbReference type="GO" id="GO:0050992">
    <property type="term" value="P:dimethylallyl diphosphate biosynthetic process"/>
    <property type="evidence" value="ECO:0007669"/>
    <property type="project" value="InterPro"/>
</dbReference>
<reference evidence="6 7" key="2">
    <citation type="submission" date="2020-07" db="EMBL/GenBank/DDBJ databases">
        <title>Bacterial metabolism rescues the inhibition of intestinal drug absorption by food and drug additives.</title>
        <authorList>
            <person name="Zou L."/>
            <person name="Spanogiannopoulos P."/>
            <person name="Chien H.-C."/>
            <person name="Pieper L.M."/>
            <person name="Cai W."/>
            <person name="Khuri N."/>
            <person name="Pottel J."/>
            <person name="Vora B."/>
            <person name="Ni Z."/>
            <person name="Tsakalozou E."/>
            <person name="Zhang W."/>
            <person name="Shoichet B.K."/>
            <person name="Giacomini K.M."/>
            <person name="Turnbaugh P.J."/>
        </authorList>
    </citation>
    <scope>NUCLEOTIDE SEQUENCE [LARGE SCALE GENOMIC DNA]</scope>
    <source>
        <strain evidence="6 7">B33</strain>
    </source>
</reference>
<dbReference type="Proteomes" id="UP000524321">
    <property type="component" value="Unassembled WGS sequence"/>
</dbReference>
<keyword evidence="3" id="KW-0479">Metal-binding</keyword>
<evidence type="ECO:0000313" key="6">
    <source>
        <dbReference type="EMBL" id="NVB76657.1"/>
    </source>
</evidence>
<gene>
    <name evidence="6" type="ORF">HUV05_24795</name>
</gene>
<protein>
    <submittedName>
        <fullName evidence="6">Uncharacterized protein</fullName>
    </submittedName>
</protein>
<dbReference type="GO" id="GO:0019288">
    <property type="term" value="P:isopentenyl diphosphate biosynthetic process, methylerythritol 4-phosphate pathway"/>
    <property type="evidence" value="ECO:0007669"/>
    <property type="project" value="InterPro"/>
</dbReference>
<evidence type="ECO:0000313" key="7">
    <source>
        <dbReference type="Proteomes" id="UP000524321"/>
    </source>
</evidence>
<evidence type="ECO:0000256" key="4">
    <source>
        <dbReference type="ARBA" id="ARBA00023004"/>
    </source>
</evidence>
<comment type="caution">
    <text evidence="6">The sequence shown here is derived from an EMBL/GenBank/DDBJ whole genome shotgun (WGS) entry which is preliminary data.</text>
</comment>
<dbReference type="InterPro" id="IPR003451">
    <property type="entry name" value="LytB/IspH"/>
</dbReference>